<gene>
    <name evidence="1" type="ORF">SAMN06295920_103179</name>
</gene>
<dbReference type="Proteomes" id="UP000189818">
    <property type="component" value="Unassembled WGS sequence"/>
</dbReference>
<evidence type="ECO:0000313" key="2">
    <source>
        <dbReference type="Proteomes" id="UP000189818"/>
    </source>
</evidence>
<dbReference type="SUPFAM" id="SSF52266">
    <property type="entry name" value="SGNH hydrolase"/>
    <property type="match status" value="1"/>
</dbReference>
<organism evidence="1 2">
    <name type="scientific">Rhizorhabdus histidinilytica</name>
    <dbReference type="NCBI Taxonomy" id="439228"/>
    <lineage>
        <taxon>Bacteria</taxon>
        <taxon>Pseudomonadati</taxon>
        <taxon>Pseudomonadota</taxon>
        <taxon>Alphaproteobacteria</taxon>
        <taxon>Sphingomonadales</taxon>
        <taxon>Sphingomonadaceae</taxon>
        <taxon>Rhizorhabdus</taxon>
    </lineage>
</organism>
<dbReference type="RefSeq" id="WP_079647504.1">
    <property type="nucleotide sequence ID" value="NZ_FUYM01000003.1"/>
</dbReference>
<dbReference type="InterPro" id="IPR036514">
    <property type="entry name" value="SGNH_hydro_sf"/>
</dbReference>
<dbReference type="Gene3D" id="3.40.50.1110">
    <property type="entry name" value="SGNH hydrolase"/>
    <property type="match status" value="1"/>
</dbReference>
<dbReference type="STRING" id="439228.SAMN06295920_103179"/>
<keyword evidence="2" id="KW-1185">Reference proteome</keyword>
<protein>
    <submittedName>
        <fullName evidence="1">Uncharacterized protein</fullName>
    </submittedName>
</protein>
<reference evidence="2" key="1">
    <citation type="submission" date="2017-02" db="EMBL/GenBank/DDBJ databases">
        <authorList>
            <person name="Varghese N."/>
            <person name="Submissions S."/>
        </authorList>
    </citation>
    <scope>NUCLEOTIDE SEQUENCE [LARGE SCALE GENOMIC DNA]</scope>
    <source>
        <strain evidence="2">UM2</strain>
    </source>
</reference>
<accession>A0A1T5BPS6</accession>
<dbReference type="OrthoDB" id="9790057at2"/>
<dbReference type="AlphaFoldDB" id="A0A1T5BPS6"/>
<name>A0A1T5BPS6_9SPHN</name>
<dbReference type="EMBL" id="FUYM01000003">
    <property type="protein sequence ID" value="SKB49177.1"/>
    <property type="molecule type" value="Genomic_DNA"/>
</dbReference>
<dbReference type="GO" id="GO:0016788">
    <property type="term" value="F:hydrolase activity, acting on ester bonds"/>
    <property type="evidence" value="ECO:0007669"/>
    <property type="project" value="UniProtKB-ARBA"/>
</dbReference>
<sequence length="816" mass="85652">MGTISDSFGEAYRNFNIDGVPSSGAYEPDKADIRAIGPVIEAAIANMGLGTMVGVTYATRSALNADLAHDAGTIGLVYADSTDANNDLYVKVGASGSGSWTNTGALHDIIGALAGPYTDAAAASAAAAAVSASNLTASNYGITLDGSGAGIWDLRFWKRNLFQDAAATVPVTAAGQPVGCIRNILGDTSWDLIQATNAARPTFQILDGVPAVVGANGTAMYSRAQKTLKLPFYLLMAMRKADQGANPLFGFYADNTPGGYDQFAFAADTFSTMRTNLRFFTAGRTWVIPKTSIYASRVGTSFVLDSLAIVGSVDCRLNGGAQTSGRSPISNNVQAADSAPGYVNLNCLGAARTPNPAQGFVFYGGIAAPSVPTNRALAVSTFRSQIEPVITSTDKVILIVGDSTGNDIDEAVTDYGTEPFRKWVLDAGATGLATLNPTKDIFYRNWGLESGLWCGWEKVATGSAGGGAGNRIFVANASVGGSQPSYGLGSLFAAMYGGLDHVDEIILNHGQNMFVTSATDPNGWLRAGEFMDAIDKFRRVFPKAPWLMIRTYPIGIPGDTRIDPVVAAVDRVAAFYGDITTVDVYTAFNSAGRPLSYYAPDKLHLSEPDGVDAFYAVFGPAYAAWTRPAVVAPAAMGFAANLLPNGRFDDFDGAVPTGFTFTASGDGTIKRSSLRIDAESTEGPTGSASTSVRMRQTTGSSYLQFAIDATPYRGKAVVMAVRLYREPGGSNDGGRLEMFSNGTGAVSNFRYDQSGQGQPVSGWVWKYLYIPPVPNDATTLTGRVYAAASGIGDVSVSRIVLATGAAGTTPRPRNER</sequence>
<proteinExistence type="predicted"/>
<evidence type="ECO:0000313" key="1">
    <source>
        <dbReference type="EMBL" id="SKB49177.1"/>
    </source>
</evidence>